<name>A0A397JFW9_9GLOM</name>
<feature type="compositionally biased region" description="Low complexity" evidence="1">
    <location>
        <begin position="8"/>
        <end position="24"/>
    </location>
</feature>
<evidence type="ECO:0000256" key="1">
    <source>
        <dbReference type="SAM" id="MobiDB-lite"/>
    </source>
</evidence>
<evidence type="ECO:0000313" key="3">
    <source>
        <dbReference type="Proteomes" id="UP000266861"/>
    </source>
</evidence>
<dbReference type="AlphaFoldDB" id="A0A397JFW9"/>
<protein>
    <submittedName>
        <fullName evidence="2">Uncharacterized protein</fullName>
    </submittedName>
</protein>
<dbReference type="OrthoDB" id="2397459at2759"/>
<dbReference type="EMBL" id="PQFF01000052">
    <property type="protein sequence ID" value="RHZ86052.1"/>
    <property type="molecule type" value="Genomic_DNA"/>
</dbReference>
<evidence type="ECO:0000313" key="2">
    <source>
        <dbReference type="EMBL" id="RHZ86052.1"/>
    </source>
</evidence>
<sequence>MVTKSYNSSEPSESSSTLSTPVSPDFHNPQIPSTDGLIQSVRSILENFDKCSNDSIKSDNIRKHINATSEQARRFRSFTIESIQNCDLMGNYASDFAEYITILMEENVAGIDFVGVMKSQIESATISKSNAERLATNYCDILAILKNLLDELEGFSSKIKIEENLEQNIEESKKEQAIRTWSAVGTGIATGAAIVAAPFTGGASLAIIGALGVTSAGAMIGTTVTSVQFGEQAKLSENELNQFNQIKRSVRNIISEISIMIDKFSFFYEFFKLELENITKIENNFSYLEKVDIKVSKMKGTALKNQWNRVNQVFSEYSNVLRPLFV</sequence>
<accession>A0A397JFW9</accession>
<feature type="region of interest" description="Disordered" evidence="1">
    <location>
        <begin position="1"/>
        <end position="33"/>
    </location>
</feature>
<organism evidence="2 3">
    <name type="scientific">Diversispora epigaea</name>
    <dbReference type="NCBI Taxonomy" id="1348612"/>
    <lineage>
        <taxon>Eukaryota</taxon>
        <taxon>Fungi</taxon>
        <taxon>Fungi incertae sedis</taxon>
        <taxon>Mucoromycota</taxon>
        <taxon>Glomeromycotina</taxon>
        <taxon>Glomeromycetes</taxon>
        <taxon>Diversisporales</taxon>
        <taxon>Diversisporaceae</taxon>
        <taxon>Diversispora</taxon>
    </lineage>
</organism>
<gene>
    <name evidence="2" type="ORF">Glove_55g57</name>
</gene>
<keyword evidence="3" id="KW-1185">Reference proteome</keyword>
<reference evidence="2 3" key="1">
    <citation type="submission" date="2018-08" db="EMBL/GenBank/DDBJ databases">
        <title>Genome and evolution of the arbuscular mycorrhizal fungus Diversispora epigaea (formerly Glomus versiforme) and its bacterial endosymbionts.</title>
        <authorList>
            <person name="Sun X."/>
            <person name="Fei Z."/>
            <person name="Harrison M."/>
        </authorList>
    </citation>
    <scope>NUCLEOTIDE SEQUENCE [LARGE SCALE GENOMIC DNA]</scope>
    <source>
        <strain evidence="2 3">IT104</strain>
    </source>
</reference>
<comment type="caution">
    <text evidence="2">The sequence shown here is derived from an EMBL/GenBank/DDBJ whole genome shotgun (WGS) entry which is preliminary data.</text>
</comment>
<proteinExistence type="predicted"/>
<dbReference type="Proteomes" id="UP000266861">
    <property type="component" value="Unassembled WGS sequence"/>
</dbReference>